<keyword evidence="2 5" id="KW-0812">Transmembrane</keyword>
<feature type="domain" description="DUF5935" evidence="7">
    <location>
        <begin position="1"/>
        <end position="144"/>
    </location>
</feature>
<feature type="transmembrane region" description="Helical" evidence="5">
    <location>
        <begin position="173"/>
        <end position="191"/>
    </location>
</feature>
<feature type="transmembrane region" description="Helical" evidence="5">
    <location>
        <begin position="240"/>
        <end position="261"/>
    </location>
</feature>
<organism evidence="8 9">
    <name type="scientific">Thalassoglobus polymorphus</name>
    <dbReference type="NCBI Taxonomy" id="2527994"/>
    <lineage>
        <taxon>Bacteria</taxon>
        <taxon>Pseudomonadati</taxon>
        <taxon>Planctomycetota</taxon>
        <taxon>Planctomycetia</taxon>
        <taxon>Planctomycetales</taxon>
        <taxon>Planctomycetaceae</taxon>
        <taxon>Thalassoglobus</taxon>
    </lineage>
</organism>
<dbReference type="RefSeq" id="WP_145202884.1">
    <property type="nucleotide sequence ID" value="NZ_CP036267.1"/>
</dbReference>
<feature type="transmembrane region" description="Helical" evidence="5">
    <location>
        <begin position="75"/>
        <end position="93"/>
    </location>
</feature>
<feature type="domain" description="O-antigen ligase-related" evidence="6">
    <location>
        <begin position="212"/>
        <end position="344"/>
    </location>
</feature>
<protein>
    <submittedName>
        <fullName evidence="8">O-Antigen ligase</fullName>
    </submittedName>
</protein>
<dbReference type="InterPro" id="IPR051533">
    <property type="entry name" value="WaaL-like"/>
</dbReference>
<dbReference type="PANTHER" id="PTHR37422:SF13">
    <property type="entry name" value="LIPOPOLYSACCHARIDE BIOSYNTHESIS PROTEIN PA4999-RELATED"/>
    <property type="match status" value="1"/>
</dbReference>
<evidence type="ECO:0000256" key="5">
    <source>
        <dbReference type="SAM" id="Phobius"/>
    </source>
</evidence>
<feature type="transmembrane region" description="Helical" evidence="5">
    <location>
        <begin position="212"/>
        <end position="234"/>
    </location>
</feature>
<evidence type="ECO:0000259" key="6">
    <source>
        <dbReference type="Pfam" id="PF04932"/>
    </source>
</evidence>
<dbReference type="GO" id="GO:0016020">
    <property type="term" value="C:membrane"/>
    <property type="evidence" value="ECO:0007669"/>
    <property type="project" value="UniProtKB-SubCell"/>
</dbReference>
<reference evidence="8 9" key="1">
    <citation type="submission" date="2019-02" db="EMBL/GenBank/DDBJ databases">
        <title>Deep-cultivation of Planctomycetes and their phenomic and genomic characterization uncovers novel biology.</title>
        <authorList>
            <person name="Wiegand S."/>
            <person name="Jogler M."/>
            <person name="Boedeker C."/>
            <person name="Pinto D."/>
            <person name="Vollmers J."/>
            <person name="Rivas-Marin E."/>
            <person name="Kohn T."/>
            <person name="Peeters S.H."/>
            <person name="Heuer A."/>
            <person name="Rast P."/>
            <person name="Oberbeckmann S."/>
            <person name="Bunk B."/>
            <person name="Jeske O."/>
            <person name="Meyerdierks A."/>
            <person name="Storesund J.E."/>
            <person name="Kallscheuer N."/>
            <person name="Luecker S."/>
            <person name="Lage O.M."/>
            <person name="Pohl T."/>
            <person name="Merkel B.J."/>
            <person name="Hornburger P."/>
            <person name="Mueller R.-W."/>
            <person name="Bruemmer F."/>
            <person name="Labrenz M."/>
            <person name="Spormann A.M."/>
            <person name="Op den Camp H."/>
            <person name="Overmann J."/>
            <person name="Amann R."/>
            <person name="Jetten M.S.M."/>
            <person name="Mascher T."/>
            <person name="Medema M.H."/>
            <person name="Devos D.P."/>
            <person name="Kaster A.-K."/>
            <person name="Ovreas L."/>
            <person name="Rohde M."/>
            <person name="Galperin M.Y."/>
            <person name="Jogler C."/>
        </authorList>
    </citation>
    <scope>NUCLEOTIDE SEQUENCE [LARGE SCALE GENOMIC DNA]</scope>
    <source>
        <strain evidence="8 9">Mal48</strain>
    </source>
</reference>
<feature type="transmembrane region" description="Helical" evidence="5">
    <location>
        <begin position="51"/>
        <end position="68"/>
    </location>
</feature>
<dbReference type="Pfam" id="PF19358">
    <property type="entry name" value="DUF5935"/>
    <property type="match status" value="1"/>
</dbReference>
<dbReference type="KEGG" id="tpol:Mal48_39030"/>
<feature type="transmembrane region" description="Helical" evidence="5">
    <location>
        <begin position="7"/>
        <end position="31"/>
    </location>
</feature>
<gene>
    <name evidence="8" type="ORF">Mal48_39030</name>
</gene>
<evidence type="ECO:0000256" key="3">
    <source>
        <dbReference type="ARBA" id="ARBA00022989"/>
    </source>
</evidence>
<keyword evidence="8" id="KW-0436">Ligase</keyword>
<comment type="subcellular location">
    <subcellularLocation>
        <location evidence="1">Membrane</location>
        <topology evidence="1">Multi-pass membrane protein</topology>
    </subcellularLocation>
</comment>
<proteinExistence type="predicted"/>
<dbReference type="OrthoDB" id="271729at2"/>
<accession>A0A517QSN8</accession>
<dbReference type="GO" id="GO:0016874">
    <property type="term" value="F:ligase activity"/>
    <property type="evidence" value="ECO:0007669"/>
    <property type="project" value="UniProtKB-KW"/>
</dbReference>
<dbReference type="PANTHER" id="PTHR37422">
    <property type="entry name" value="TEICHURONIC ACID BIOSYNTHESIS PROTEIN TUAE"/>
    <property type="match status" value="1"/>
</dbReference>
<evidence type="ECO:0000313" key="9">
    <source>
        <dbReference type="Proteomes" id="UP000315724"/>
    </source>
</evidence>
<feature type="transmembrane region" description="Helical" evidence="5">
    <location>
        <begin position="105"/>
        <end position="124"/>
    </location>
</feature>
<feature type="transmembrane region" description="Helical" evidence="5">
    <location>
        <begin position="327"/>
        <end position="353"/>
    </location>
</feature>
<evidence type="ECO:0000313" key="8">
    <source>
        <dbReference type="EMBL" id="QDT34635.1"/>
    </source>
</evidence>
<dbReference type="Proteomes" id="UP000315724">
    <property type="component" value="Chromosome"/>
</dbReference>
<dbReference type="InterPro" id="IPR007016">
    <property type="entry name" value="O-antigen_ligase-rel_domated"/>
</dbReference>
<sequence>MKGLIFVYGSLVFICLGAIVRPWIGVVGYFGFAILNPVYLWGHSLPPNSNFQKYIVGATFIGLLLSGFKGNKIQGAPAWAIISLALYLAWAWVTAQFTIHEGDTTFYMTTIWKIVLMSCVGLLLIDTPKKIVTLMWVIVIAQGWNAWEINLQYFQDGYCYAAYHGWGIADNNGYSILTVPIMGASLGLAFYSPKLWTRIFAGFIFTLQMHQIMLLESRGTMIGALCLAGIGAWYVHKNSWTISTILVSIALGAALAGPSVVEEFSSSFASGEELDASADSRFKLWKAGVEITQDYPLLGVGPNATGRLVPQYYEGGLDTSHKVLHNLIFDVSTGSGIPGVILYCAFFGLTWWAVRVRWKKEKATLPDWAKPPLFSTLCGVPGYIVSSMFSSGALLESSYIGVIVGASTLLILAKARTANHEAAINIERVHSHHV</sequence>
<evidence type="ECO:0000256" key="1">
    <source>
        <dbReference type="ARBA" id="ARBA00004141"/>
    </source>
</evidence>
<dbReference type="InterPro" id="IPR045979">
    <property type="entry name" value="DUF5935"/>
</dbReference>
<dbReference type="Pfam" id="PF04932">
    <property type="entry name" value="Wzy_C"/>
    <property type="match status" value="1"/>
</dbReference>
<keyword evidence="4 5" id="KW-0472">Membrane</keyword>
<evidence type="ECO:0000256" key="4">
    <source>
        <dbReference type="ARBA" id="ARBA00023136"/>
    </source>
</evidence>
<dbReference type="AlphaFoldDB" id="A0A517QSN8"/>
<evidence type="ECO:0000259" key="7">
    <source>
        <dbReference type="Pfam" id="PF19358"/>
    </source>
</evidence>
<name>A0A517QSN8_9PLAN</name>
<evidence type="ECO:0000256" key="2">
    <source>
        <dbReference type="ARBA" id="ARBA00022692"/>
    </source>
</evidence>
<keyword evidence="3 5" id="KW-1133">Transmembrane helix</keyword>
<dbReference type="EMBL" id="CP036267">
    <property type="protein sequence ID" value="QDT34635.1"/>
    <property type="molecule type" value="Genomic_DNA"/>
</dbReference>
<keyword evidence="9" id="KW-1185">Reference proteome</keyword>